<proteinExistence type="predicted"/>
<organism evidence="1 2">
    <name type="scientific">Vicia faba</name>
    <name type="common">Broad bean</name>
    <name type="synonym">Faba vulgaris</name>
    <dbReference type="NCBI Taxonomy" id="3906"/>
    <lineage>
        <taxon>Eukaryota</taxon>
        <taxon>Viridiplantae</taxon>
        <taxon>Streptophyta</taxon>
        <taxon>Embryophyta</taxon>
        <taxon>Tracheophyta</taxon>
        <taxon>Spermatophyta</taxon>
        <taxon>Magnoliopsida</taxon>
        <taxon>eudicotyledons</taxon>
        <taxon>Gunneridae</taxon>
        <taxon>Pentapetalae</taxon>
        <taxon>rosids</taxon>
        <taxon>fabids</taxon>
        <taxon>Fabales</taxon>
        <taxon>Fabaceae</taxon>
        <taxon>Papilionoideae</taxon>
        <taxon>50 kb inversion clade</taxon>
        <taxon>NPAAA clade</taxon>
        <taxon>Hologalegina</taxon>
        <taxon>IRL clade</taxon>
        <taxon>Fabeae</taxon>
        <taxon>Vicia</taxon>
    </lineage>
</organism>
<evidence type="ECO:0000313" key="1">
    <source>
        <dbReference type="EMBL" id="CAI8589961.1"/>
    </source>
</evidence>
<keyword evidence="2" id="KW-1185">Reference proteome</keyword>
<dbReference type="AlphaFoldDB" id="A0AAV0YUU0"/>
<dbReference type="Proteomes" id="UP001157006">
    <property type="component" value="Chromosome 1L"/>
</dbReference>
<sequence>MFSQKSGAVGSSSCWTVTDVEDVMRSLARVRTSYDVPNFDVDSSNEDPAPDGGSDFDFKLDEDLKWKKNCLMNTTETYTMEKFA</sequence>
<gene>
    <name evidence="1" type="ORF">VFH_I418800</name>
</gene>
<name>A0AAV0YUU0_VICFA</name>
<evidence type="ECO:0000313" key="2">
    <source>
        <dbReference type="Proteomes" id="UP001157006"/>
    </source>
</evidence>
<reference evidence="1 2" key="1">
    <citation type="submission" date="2023-01" db="EMBL/GenBank/DDBJ databases">
        <authorList>
            <person name="Kreplak J."/>
        </authorList>
    </citation>
    <scope>NUCLEOTIDE SEQUENCE [LARGE SCALE GENOMIC DNA]</scope>
</reference>
<protein>
    <submittedName>
        <fullName evidence="1">Uncharacterized protein</fullName>
    </submittedName>
</protein>
<dbReference type="EMBL" id="OX451736">
    <property type="protein sequence ID" value="CAI8589961.1"/>
    <property type="molecule type" value="Genomic_DNA"/>
</dbReference>
<accession>A0AAV0YUU0</accession>